<feature type="transmembrane region" description="Helical" evidence="1">
    <location>
        <begin position="163"/>
        <end position="183"/>
    </location>
</feature>
<evidence type="ECO:0000256" key="1">
    <source>
        <dbReference type="SAM" id="Phobius"/>
    </source>
</evidence>
<dbReference type="EMBL" id="VIRV01000015">
    <property type="protein sequence ID" value="MBY0759364.1"/>
    <property type="molecule type" value="Genomic_DNA"/>
</dbReference>
<feature type="transmembrane region" description="Helical" evidence="1">
    <location>
        <begin position="100"/>
        <end position="122"/>
    </location>
</feature>
<feature type="transmembrane region" description="Helical" evidence="1">
    <location>
        <begin position="238"/>
        <end position="257"/>
    </location>
</feature>
<dbReference type="Proteomes" id="UP000779049">
    <property type="component" value="Unassembled WGS sequence"/>
</dbReference>
<evidence type="ECO:0000313" key="2">
    <source>
        <dbReference type="EMBL" id="MBY0759364.1"/>
    </source>
</evidence>
<evidence type="ECO:0008006" key="4">
    <source>
        <dbReference type="Google" id="ProtNLM"/>
    </source>
</evidence>
<protein>
    <recommendedName>
        <fullName evidence="4">ABC transporter permease</fullName>
    </recommendedName>
</protein>
<feature type="transmembrane region" description="Helical" evidence="1">
    <location>
        <begin position="45"/>
        <end position="63"/>
    </location>
</feature>
<keyword evidence="1" id="KW-1133">Transmembrane helix</keyword>
<keyword evidence="1" id="KW-0812">Transmembrane</keyword>
<reference evidence="2 3" key="1">
    <citation type="journal article" date="2020" name="New Microbes New Infect">
        <title>Sellimonas caecigallum sp. nov., description and genome sequence of a new member of the Sellimonas genus isolated from the cecum of feral chicken.</title>
        <authorList>
            <person name="Wongkuna S."/>
            <person name="Ghimire S."/>
            <person name="Antony L."/>
            <person name="Chankhamhaengdecha S."/>
            <person name="Janvilisri T."/>
            <person name="Scaria J."/>
        </authorList>
    </citation>
    <scope>NUCLEOTIDE SEQUENCE [LARGE SCALE GENOMIC DNA]</scope>
    <source>
        <strain evidence="2 3">SW451</strain>
    </source>
</reference>
<feature type="transmembrane region" description="Helical" evidence="1">
    <location>
        <begin position="134"/>
        <end position="156"/>
    </location>
</feature>
<name>A0ABS7L8J3_9FIRM</name>
<evidence type="ECO:0000313" key="3">
    <source>
        <dbReference type="Proteomes" id="UP000779049"/>
    </source>
</evidence>
<dbReference type="RefSeq" id="WP_221920029.1">
    <property type="nucleotide sequence ID" value="NZ_CP173660.1"/>
</dbReference>
<comment type="caution">
    <text evidence="2">The sequence shown here is derived from an EMBL/GenBank/DDBJ whole genome shotgun (WGS) entry which is preliminary data.</text>
</comment>
<keyword evidence="1" id="KW-0472">Membrane</keyword>
<accession>A0ABS7L8J3</accession>
<sequence>MRKYRKVLLLGCLCGILCVFSDMVNMEEVSLSQIILRTTFSQTWYHAGFIMSIMKMFIPLLLFQILCGSMIYRYFCCASVYYFTRNASRIKWFLLECAKLYLTCLSFLIIMILTGAAALLLVGKVTIDSSVVWIGGYYLLIYSLYLFGFTLGINVLSLAWNSTAGIAVPAIIQIMGIAFYTMMSQFADPVTGYLAADSAWMVYINPFAQLAFGIHTRNGKPVFSIFGPQEFPFELNMSVAYVGIIAIFAVAAGCAAVNRHEFITNDKEIE</sequence>
<proteinExistence type="predicted"/>
<gene>
    <name evidence="2" type="ORF">FLB61_09755</name>
</gene>
<organism evidence="2 3">
    <name type="scientific">Sellimonas caecigallum</name>
    <dbReference type="NCBI Taxonomy" id="2592333"/>
    <lineage>
        <taxon>Bacteria</taxon>
        <taxon>Bacillati</taxon>
        <taxon>Bacillota</taxon>
        <taxon>Clostridia</taxon>
        <taxon>Lachnospirales</taxon>
        <taxon>Lachnospiraceae</taxon>
        <taxon>Sellimonas</taxon>
    </lineage>
</organism>
<keyword evidence="3" id="KW-1185">Reference proteome</keyword>